<dbReference type="STRING" id="28084.Lche_2688"/>
<sequence>MLELKRNFNRLPVHWMGWIVYFLMPSKYSMAQKNIERVFHSLLSSYEKKRITVAYYSHMVLCIKELFLMNFLTKKYLAKRVNIVGVEHLYNALKKEKGVLILTGHFGNWEFAPLFSLNQVEKGAHHFYCVRRPLRFNFLNSIFWGRFEKAGFKIIKKHNALAETRNALRAKNVVFFPFDLRPPCHSKSSLRASFLGQSSKTYGSLAHLAYRLNCPVLSVSFYRLNKKQHIIEFHPEIPSNSSKDKKQTYLENTEKYNKRLEEMLLAYPEQWLWSYKRW</sequence>
<dbReference type="Proteomes" id="UP000277577">
    <property type="component" value="Chromosome"/>
</dbReference>
<dbReference type="Pfam" id="PF03279">
    <property type="entry name" value="Lip_A_acyltrans"/>
    <property type="match status" value="1"/>
</dbReference>
<evidence type="ECO:0000256" key="2">
    <source>
        <dbReference type="ARBA" id="ARBA00022475"/>
    </source>
</evidence>
<keyword evidence="4" id="KW-0808">Transferase</keyword>
<evidence type="ECO:0000256" key="1">
    <source>
        <dbReference type="ARBA" id="ARBA00004533"/>
    </source>
</evidence>
<dbReference type="PATRIC" id="fig|28084.5.peg.2909"/>
<protein>
    <submittedName>
        <fullName evidence="7">WaaM</fullName>
    </submittedName>
</protein>
<comment type="subcellular location">
    <subcellularLocation>
        <location evidence="1">Cell inner membrane</location>
    </subcellularLocation>
</comment>
<reference evidence="8 10" key="2">
    <citation type="submission" date="2018-12" db="EMBL/GenBank/DDBJ databases">
        <authorList>
            <consortium name="Pathogen Informatics"/>
        </authorList>
    </citation>
    <scope>NUCLEOTIDE SEQUENCE [LARGE SCALE GENOMIC DNA]</scope>
    <source>
        <strain evidence="8 10">NCTC11976</strain>
    </source>
</reference>
<keyword evidence="10" id="KW-1185">Reference proteome</keyword>
<evidence type="ECO:0000256" key="5">
    <source>
        <dbReference type="ARBA" id="ARBA00023136"/>
    </source>
</evidence>
<dbReference type="RefSeq" id="WP_028382542.1">
    <property type="nucleotide sequence ID" value="NZ_CAAAIT010000005.1"/>
</dbReference>
<gene>
    <name evidence="7" type="primary">waaM_2</name>
    <name evidence="8" type="synonym">waaM_1</name>
    <name evidence="7" type="ORF">Lche_2688</name>
    <name evidence="8" type="ORF">NCTC11976_00913</name>
</gene>
<evidence type="ECO:0000256" key="4">
    <source>
        <dbReference type="ARBA" id="ARBA00022679"/>
    </source>
</evidence>
<dbReference type="GO" id="GO:0016746">
    <property type="term" value="F:acyltransferase activity"/>
    <property type="evidence" value="ECO:0007669"/>
    <property type="project" value="UniProtKB-KW"/>
</dbReference>
<keyword evidence="6" id="KW-0012">Acyltransferase</keyword>
<evidence type="ECO:0000313" key="10">
    <source>
        <dbReference type="Proteomes" id="UP000277577"/>
    </source>
</evidence>
<evidence type="ECO:0000313" key="8">
    <source>
        <dbReference type="EMBL" id="VEB34580.1"/>
    </source>
</evidence>
<evidence type="ECO:0000313" key="9">
    <source>
        <dbReference type="Proteomes" id="UP000054921"/>
    </source>
</evidence>
<keyword evidence="2" id="KW-1003">Cell membrane</keyword>
<keyword evidence="3" id="KW-0997">Cell inner membrane</keyword>
<evidence type="ECO:0000313" key="7">
    <source>
        <dbReference type="EMBL" id="KTC80668.1"/>
    </source>
</evidence>
<name>A0A0W0SAN9_9GAMM</name>
<organism evidence="7 9">
    <name type="scientific">Legionella cherrii</name>
    <dbReference type="NCBI Taxonomy" id="28084"/>
    <lineage>
        <taxon>Bacteria</taxon>
        <taxon>Pseudomonadati</taxon>
        <taxon>Pseudomonadota</taxon>
        <taxon>Gammaproteobacteria</taxon>
        <taxon>Legionellales</taxon>
        <taxon>Legionellaceae</taxon>
        <taxon>Legionella</taxon>
    </lineage>
</organism>
<accession>A0A0W0SAN9</accession>
<dbReference type="GO" id="GO:0009247">
    <property type="term" value="P:glycolipid biosynthetic process"/>
    <property type="evidence" value="ECO:0007669"/>
    <property type="project" value="UniProtKB-ARBA"/>
</dbReference>
<evidence type="ECO:0000256" key="3">
    <source>
        <dbReference type="ARBA" id="ARBA00022519"/>
    </source>
</evidence>
<dbReference type="PANTHER" id="PTHR30606:SF10">
    <property type="entry name" value="PHOSPHATIDYLINOSITOL MANNOSIDE ACYLTRANSFERASE"/>
    <property type="match status" value="1"/>
</dbReference>
<dbReference type="CDD" id="cd07984">
    <property type="entry name" value="LPLAT_LABLAT-like"/>
    <property type="match status" value="1"/>
</dbReference>
<reference evidence="7 9" key="1">
    <citation type="submission" date="2015-11" db="EMBL/GenBank/DDBJ databases">
        <title>Genomic analysis of 38 Legionella species identifies large and diverse effector repertoires.</title>
        <authorList>
            <person name="Burstein D."/>
            <person name="Amaro F."/>
            <person name="Zusman T."/>
            <person name="Lifshitz Z."/>
            <person name="Cohen O."/>
            <person name="Gilbert J.A."/>
            <person name="Pupko T."/>
            <person name="Shuman H.A."/>
            <person name="Segal G."/>
        </authorList>
    </citation>
    <scope>NUCLEOTIDE SEQUENCE [LARGE SCALE GENOMIC DNA]</scope>
    <source>
        <strain evidence="7 9">ORW</strain>
    </source>
</reference>
<dbReference type="EMBL" id="LR134173">
    <property type="protein sequence ID" value="VEB34580.1"/>
    <property type="molecule type" value="Genomic_DNA"/>
</dbReference>
<dbReference type="EMBL" id="LNXW01000013">
    <property type="protein sequence ID" value="KTC80668.1"/>
    <property type="molecule type" value="Genomic_DNA"/>
</dbReference>
<dbReference type="OrthoDB" id="9803456at2"/>
<dbReference type="Proteomes" id="UP000054921">
    <property type="component" value="Unassembled WGS sequence"/>
</dbReference>
<dbReference type="PANTHER" id="PTHR30606">
    <property type="entry name" value="LIPID A BIOSYNTHESIS LAUROYL ACYLTRANSFERASE"/>
    <property type="match status" value="1"/>
</dbReference>
<keyword evidence="5" id="KW-0472">Membrane</keyword>
<dbReference type="AlphaFoldDB" id="A0A0W0SAN9"/>
<dbReference type="InterPro" id="IPR004960">
    <property type="entry name" value="LipA_acyltrans"/>
</dbReference>
<dbReference type="GO" id="GO:0005886">
    <property type="term" value="C:plasma membrane"/>
    <property type="evidence" value="ECO:0007669"/>
    <property type="project" value="UniProtKB-SubCell"/>
</dbReference>
<evidence type="ECO:0000256" key="6">
    <source>
        <dbReference type="ARBA" id="ARBA00023315"/>
    </source>
</evidence>
<proteinExistence type="predicted"/>